<comment type="cofactor">
    <cofactor evidence="10">
        <name>Mg(2+)</name>
        <dbReference type="ChEBI" id="CHEBI:18420"/>
    </cofactor>
    <text evidence="10">Binds 1 Mg(2+) ion per subunit.</text>
</comment>
<keyword evidence="6 10" id="KW-0067">ATP-binding</keyword>
<dbReference type="InterPro" id="IPR005811">
    <property type="entry name" value="SUCC_ACL_C"/>
</dbReference>
<dbReference type="SUPFAM" id="SSF52210">
    <property type="entry name" value="Succinyl-CoA synthetase domains"/>
    <property type="match status" value="1"/>
</dbReference>
<protein>
    <recommendedName>
        <fullName evidence="10">Succinate--CoA ligase [ADP-forming] subunit beta</fullName>
        <ecNumber evidence="10">6.2.1.5</ecNumber>
    </recommendedName>
    <alternativeName>
        <fullName evidence="10">Succinyl-CoA synthetase subunit beta</fullName>
        <shortName evidence="10">SCS-beta</shortName>
    </alternativeName>
</protein>
<dbReference type="FunFam" id="3.40.50.261:FF:000001">
    <property type="entry name" value="Succinate--CoA ligase [ADP-forming] subunit beta"/>
    <property type="match status" value="1"/>
</dbReference>
<feature type="binding site" evidence="10">
    <location>
        <begin position="321"/>
        <end position="323"/>
    </location>
    <ligand>
        <name>substrate</name>
        <note>ligand shared with subunit alpha</note>
    </ligand>
</feature>
<dbReference type="PIRSF" id="PIRSF001554">
    <property type="entry name" value="SucCS_beta"/>
    <property type="match status" value="1"/>
</dbReference>
<feature type="binding site" evidence="10">
    <location>
        <position position="107"/>
    </location>
    <ligand>
        <name>ATP</name>
        <dbReference type="ChEBI" id="CHEBI:30616"/>
    </ligand>
</feature>
<comment type="caution">
    <text evidence="10">Lacks conserved residue(s) required for the propagation of feature annotation.</text>
</comment>
<keyword evidence="2 10" id="KW-0816">Tricarboxylic acid cycle</keyword>
<evidence type="ECO:0000256" key="9">
    <source>
        <dbReference type="ARBA" id="ARBA00052891"/>
    </source>
</evidence>
<comment type="pathway">
    <text evidence="10">Carbohydrate metabolism; tricarboxylic acid cycle; succinate from succinyl-CoA (ligase route): step 1/1.</text>
</comment>
<dbReference type="Gene3D" id="3.30.470.20">
    <property type="entry name" value="ATP-grasp fold, B domain"/>
    <property type="match status" value="1"/>
</dbReference>
<dbReference type="PROSITE" id="PS50975">
    <property type="entry name" value="ATP_GRASP"/>
    <property type="match status" value="1"/>
</dbReference>
<dbReference type="Gene3D" id="3.30.1490.20">
    <property type="entry name" value="ATP-grasp fold, A domain"/>
    <property type="match status" value="1"/>
</dbReference>
<dbReference type="InterPro" id="IPR013815">
    <property type="entry name" value="ATP_grasp_subdomain_1"/>
</dbReference>
<dbReference type="GO" id="GO:0004775">
    <property type="term" value="F:succinate-CoA ligase (ADP-forming) activity"/>
    <property type="evidence" value="ECO:0007669"/>
    <property type="project" value="UniProtKB-UniRule"/>
</dbReference>
<feature type="binding site" evidence="10">
    <location>
        <position position="199"/>
    </location>
    <ligand>
        <name>Mg(2+)</name>
        <dbReference type="ChEBI" id="CHEBI:18420"/>
    </ligand>
</feature>
<dbReference type="GO" id="GO:0000287">
    <property type="term" value="F:magnesium ion binding"/>
    <property type="evidence" value="ECO:0007669"/>
    <property type="project" value="UniProtKB-UniRule"/>
</dbReference>
<proteinExistence type="inferred from homology"/>
<sequence>MNLHEYQAKALFARYGIPVPEGILAESPEAARAAAKQLGTEKVVVKAQVHAGARGKAGGVKLVDSPEAAEEVAKNLLGKNLVTIQTDAKGLPVNSVYVEKPSNIARELYLSALVDRTQEKIVFMASPDGGMDIEEVAHNTPERIKHVFVSPTAGLQPYQARELGFFLGLNKEQVEQFTKVLTGLYHIFTERDASLVEINPLIVTKEGNIFALDGKLNFDDNALFRQKEIASQRDPSQEDERERLASKYDLNYVTLEGNIGCMVNGAGLAMATMDIVKLHGGQPANFLDVGGGTTAEKVTEAFKLITSSPEVKAIFINIFGGIVRCDLIAEGIIAAVKQVGLKIPVVARLQGTNMEKGQALLRESGLAVTPVSDLTEAAQTVVRLAQGK</sequence>
<dbReference type="NCBIfam" id="TIGR01016">
    <property type="entry name" value="sucCoAbeta"/>
    <property type="match status" value="1"/>
</dbReference>
<evidence type="ECO:0000256" key="2">
    <source>
        <dbReference type="ARBA" id="ARBA00022532"/>
    </source>
</evidence>
<dbReference type="GO" id="GO:0005524">
    <property type="term" value="F:ATP binding"/>
    <property type="evidence" value="ECO:0007669"/>
    <property type="project" value="UniProtKB-UniRule"/>
</dbReference>
<dbReference type="Gene3D" id="3.40.50.261">
    <property type="entry name" value="Succinyl-CoA synthetase domains"/>
    <property type="match status" value="1"/>
</dbReference>
<feature type="binding site" evidence="10">
    <location>
        <position position="264"/>
    </location>
    <ligand>
        <name>substrate</name>
        <note>ligand shared with subunit alpha</note>
    </ligand>
</feature>
<dbReference type="Pfam" id="PF08442">
    <property type="entry name" value="ATP-grasp_2"/>
    <property type="match status" value="1"/>
</dbReference>
<dbReference type="PANTHER" id="PTHR11815">
    <property type="entry name" value="SUCCINYL-COA SYNTHETASE BETA CHAIN"/>
    <property type="match status" value="1"/>
</dbReference>
<dbReference type="GO" id="GO:0006104">
    <property type="term" value="P:succinyl-CoA metabolic process"/>
    <property type="evidence" value="ECO:0007669"/>
    <property type="project" value="TreeGrafter"/>
</dbReference>
<evidence type="ECO:0000256" key="6">
    <source>
        <dbReference type="ARBA" id="ARBA00022840"/>
    </source>
</evidence>
<dbReference type="GO" id="GO:0005829">
    <property type="term" value="C:cytosol"/>
    <property type="evidence" value="ECO:0007669"/>
    <property type="project" value="TreeGrafter"/>
</dbReference>
<dbReference type="InterPro" id="IPR017866">
    <property type="entry name" value="Succ-CoA_synthase_bsu_CS"/>
</dbReference>
<evidence type="ECO:0000313" key="12">
    <source>
        <dbReference type="EMBL" id="EIT68847.1"/>
    </source>
</evidence>
<evidence type="ECO:0000256" key="5">
    <source>
        <dbReference type="ARBA" id="ARBA00022741"/>
    </source>
</evidence>
<dbReference type="FunFam" id="3.30.1490.20:FF:000002">
    <property type="entry name" value="Succinate--CoA ligase [ADP-forming] subunit beta"/>
    <property type="match status" value="1"/>
</dbReference>
<feature type="binding site" evidence="10">
    <location>
        <position position="213"/>
    </location>
    <ligand>
        <name>Mg(2+)</name>
        <dbReference type="ChEBI" id="CHEBI:18420"/>
    </ligand>
</feature>
<keyword evidence="4 10" id="KW-0479">Metal-binding</keyword>
<gene>
    <name evidence="10" type="primary">sucC</name>
    <name evidence="12" type="ORF">WQQ_24290</name>
</gene>
<comment type="catalytic activity">
    <reaction evidence="8">
        <text>succinate + ATP + CoA = succinyl-CoA + ADP + phosphate</text>
        <dbReference type="Rhea" id="RHEA:17661"/>
        <dbReference type="ChEBI" id="CHEBI:30031"/>
        <dbReference type="ChEBI" id="CHEBI:30616"/>
        <dbReference type="ChEBI" id="CHEBI:43474"/>
        <dbReference type="ChEBI" id="CHEBI:57287"/>
        <dbReference type="ChEBI" id="CHEBI:57292"/>
        <dbReference type="ChEBI" id="CHEBI:456216"/>
        <dbReference type="EC" id="6.2.1.5"/>
    </reaction>
    <physiologicalReaction direction="right-to-left" evidence="8">
        <dbReference type="Rhea" id="RHEA:17663"/>
    </physiologicalReaction>
</comment>
<dbReference type="NCBIfam" id="NF001913">
    <property type="entry name" value="PRK00696.1"/>
    <property type="match status" value="1"/>
</dbReference>
<evidence type="ECO:0000313" key="13">
    <source>
        <dbReference type="Proteomes" id="UP000003704"/>
    </source>
</evidence>
<evidence type="ECO:0000256" key="3">
    <source>
        <dbReference type="ARBA" id="ARBA00022598"/>
    </source>
</evidence>
<dbReference type="InterPro" id="IPR005809">
    <property type="entry name" value="Succ_CoA_ligase-like_bsu"/>
</dbReference>
<dbReference type="InterPro" id="IPR016102">
    <property type="entry name" value="Succinyl-CoA_synth-like"/>
</dbReference>
<evidence type="ECO:0000256" key="1">
    <source>
        <dbReference type="ARBA" id="ARBA00009182"/>
    </source>
</evidence>
<dbReference type="PROSITE" id="PS01217">
    <property type="entry name" value="SUCCINYL_COA_LIG_3"/>
    <property type="match status" value="1"/>
</dbReference>
<comment type="subunit">
    <text evidence="10">Heterotetramer of two alpha and two beta subunits.</text>
</comment>
<organism evidence="12 13">
    <name type="scientific">Hydrocarboniphaga effusa AP103</name>
    <dbReference type="NCBI Taxonomy" id="1172194"/>
    <lineage>
        <taxon>Bacteria</taxon>
        <taxon>Pseudomonadati</taxon>
        <taxon>Pseudomonadota</taxon>
        <taxon>Gammaproteobacteria</taxon>
        <taxon>Nevskiales</taxon>
        <taxon>Nevskiaceae</taxon>
        <taxon>Hydrocarboniphaga</taxon>
    </lineage>
</organism>
<evidence type="ECO:0000256" key="7">
    <source>
        <dbReference type="ARBA" id="ARBA00022842"/>
    </source>
</evidence>
<dbReference type="EMBL" id="AKGD01000002">
    <property type="protein sequence ID" value="EIT68847.1"/>
    <property type="molecule type" value="Genomic_DNA"/>
</dbReference>
<dbReference type="GO" id="GO:0042709">
    <property type="term" value="C:succinate-CoA ligase complex"/>
    <property type="evidence" value="ECO:0007669"/>
    <property type="project" value="TreeGrafter"/>
</dbReference>
<feature type="binding site" evidence="10">
    <location>
        <position position="99"/>
    </location>
    <ligand>
        <name>ATP</name>
        <dbReference type="ChEBI" id="CHEBI:30616"/>
    </ligand>
</feature>
<evidence type="ECO:0000256" key="10">
    <source>
        <dbReference type="HAMAP-Rule" id="MF_00558"/>
    </source>
</evidence>
<dbReference type="RefSeq" id="WP_007185372.1">
    <property type="nucleotide sequence ID" value="NZ_AKGD01000002.1"/>
</dbReference>
<keyword evidence="3 10" id="KW-0436">Ligase</keyword>
<evidence type="ECO:0000256" key="4">
    <source>
        <dbReference type="ARBA" id="ARBA00022723"/>
    </source>
</evidence>
<dbReference type="InterPro" id="IPR011761">
    <property type="entry name" value="ATP-grasp"/>
</dbReference>
<dbReference type="Proteomes" id="UP000003704">
    <property type="component" value="Unassembled WGS sequence"/>
</dbReference>
<comment type="function">
    <text evidence="10">Succinyl-CoA synthetase functions in the citric acid cycle (TCA), coupling the hydrolysis of succinyl-CoA to the synthesis of either ATP or GTP and thus represents the only step of substrate-level phosphorylation in the TCA. The beta subunit provides nucleotide specificity of the enzyme and binds the substrate succinate, while the binding sites for coenzyme A and phosphate are found in the alpha subunit.</text>
</comment>
<dbReference type="PATRIC" id="fig|1172194.4.peg.2346"/>
<keyword evidence="13" id="KW-1185">Reference proteome</keyword>
<dbReference type="GO" id="GO:0004776">
    <property type="term" value="F:succinate-CoA ligase (GDP-forming) activity"/>
    <property type="evidence" value="ECO:0007669"/>
    <property type="project" value="RHEA"/>
</dbReference>
<dbReference type="InterPro" id="IPR013650">
    <property type="entry name" value="ATP-grasp_succ-CoA_synth-type"/>
</dbReference>
<accession>I7ZAZ9</accession>
<dbReference type="UniPathway" id="UPA00223">
    <property type="reaction ID" value="UER00999"/>
</dbReference>
<comment type="catalytic activity">
    <reaction evidence="9">
        <text>GTP + succinate + CoA = succinyl-CoA + GDP + phosphate</text>
        <dbReference type="Rhea" id="RHEA:22120"/>
        <dbReference type="ChEBI" id="CHEBI:30031"/>
        <dbReference type="ChEBI" id="CHEBI:37565"/>
        <dbReference type="ChEBI" id="CHEBI:43474"/>
        <dbReference type="ChEBI" id="CHEBI:57287"/>
        <dbReference type="ChEBI" id="CHEBI:57292"/>
        <dbReference type="ChEBI" id="CHEBI:58189"/>
    </reaction>
    <physiologicalReaction direction="right-to-left" evidence="9">
        <dbReference type="Rhea" id="RHEA:22122"/>
    </physiologicalReaction>
</comment>
<dbReference type="HAMAP" id="MF_00558">
    <property type="entry name" value="Succ_CoA_beta"/>
    <property type="match status" value="1"/>
</dbReference>
<comment type="caution">
    <text evidence="12">The sequence shown here is derived from an EMBL/GenBank/DDBJ whole genome shotgun (WGS) entry which is preliminary data.</text>
</comment>
<feature type="binding site" evidence="10">
    <location>
        <position position="102"/>
    </location>
    <ligand>
        <name>ATP</name>
        <dbReference type="ChEBI" id="CHEBI:30616"/>
    </ligand>
</feature>
<comment type="similarity">
    <text evidence="1 10">Belongs to the succinate/malate CoA ligase beta subunit family.</text>
</comment>
<dbReference type="GO" id="GO:0006099">
    <property type="term" value="P:tricarboxylic acid cycle"/>
    <property type="evidence" value="ECO:0007669"/>
    <property type="project" value="UniProtKB-UniRule"/>
</dbReference>
<dbReference type="STRING" id="1172194.WQQ_24290"/>
<dbReference type="PANTHER" id="PTHR11815:SF10">
    <property type="entry name" value="SUCCINATE--COA LIGASE [GDP-FORMING] SUBUNIT BETA, MITOCHONDRIAL"/>
    <property type="match status" value="1"/>
</dbReference>
<keyword evidence="5 10" id="KW-0547">Nucleotide-binding</keyword>
<name>I7ZAZ9_9GAMM</name>
<evidence type="ECO:0000259" key="11">
    <source>
        <dbReference type="PROSITE" id="PS50975"/>
    </source>
</evidence>
<dbReference type="FunFam" id="3.30.470.20:FF:000002">
    <property type="entry name" value="Succinate--CoA ligase [ADP-forming] subunit beta"/>
    <property type="match status" value="1"/>
</dbReference>
<dbReference type="SUPFAM" id="SSF56059">
    <property type="entry name" value="Glutathione synthetase ATP-binding domain-like"/>
    <property type="match status" value="1"/>
</dbReference>
<dbReference type="Pfam" id="PF00549">
    <property type="entry name" value="Ligase_CoA"/>
    <property type="match status" value="1"/>
</dbReference>
<reference evidence="12 13" key="1">
    <citation type="journal article" date="2012" name="J. Bacteriol.">
        <title>Genome Sequence of n-Alkane-Degrading Hydrocarboniphaga effusa Strain AP103T (ATCC BAA-332T).</title>
        <authorList>
            <person name="Chang H.K."/>
            <person name="Zylstra G.J."/>
            <person name="Chae J.C."/>
        </authorList>
    </citation>
    <scope>NUCLEOTIDE SEQUENCE [LARGE SCALE GENOMIC DNA]</scope>
    <source>
        <strain evidence="12 13">AP103</strain>
    </source>
</reference>
<feature type="binding site" evidence="10">
    <location>
        <position position="46"/>
    </location>
    <ligand>
        <name>ATP</name>
        <dbReference type="ChEBI" id="CHEBI:30616"/>
    </ligand>
</feature>
<dbReference type="OrthoDB" id="9802602at2"/>
<feature type="domain" description="ATP-grasp" evidence="11">
    <location>
        <begin position="9"/>
        <end position="227"/>
    </location>
</feature>
<dbReference type="AlphaFoldDB" id="I7ZAZ9"/>
<dbReference type="EC" id="6.2.1.5" evidence="10"/>
<keyword evidence="7 10" id="KW-0460">Magnesium</keyword>
<evidence type="ECO:0000256" key="8">
    <source>
        <dbReference type="ARBA" id="ARBA00050563"/>
    </source>
</evidence>